<dbReference type="EMBL" id="OL639633">
    <property type="protein sequence ID" value="UZD10839.1"/>
    <property type="molecule type" value="mRNA"/>
</dbReference>
<dbReference type="PANTHER" id="PTHR11260:SF696">
    <property type="entry name" value="GLUTATHIONE TRANSFERASE"/>
    <property type="match status" value="1"/>
</dbReference>
<dbReference type="PROSITE" id="PS50404">
    <property type="entry name" value="GST_NTER"/>
    <property type="match status" value="1"/>
</dbReference>
<reference evidence="7" key="1">
    <citation type="submission" date="2021-11" db="EMBL/GenBank/DDBJ databases">
        <authorList>
            <person name="Wei M."/>
        </authorList>
    </citation>
    <scope>NUCLEOTIDE SEQUENCE</scope>
</reference>
<dbReference type="PROSITE" id="PS50405">
    <property type="entry name" value="GST_CTER"/>
    <property type="match status" value="1"/>
</dbReference>
<evidence type="ECO:0000256" key="3">
    <source>
        <dbReference type="ARBA" id="ARBA00047960"/>
    </source>
</evidence>
<evidence type="ECO:0000259" key="5">
    <source>
        <dbReference type="PROSITE" id="PS50404"/>
    </source>
</evidence>
<dbReference type="InterPro" id="IPR010987">
    <property type="entry name" value="Glutathione-S-Trfase_C-like"/>
</dbReference>
<dbReference type="EC" id="2.5.1.18" evidence="1"/>
<dbReference type="SFLD" id="SFLDG01152">
    <property type="entry name" value="Main.3:_Omega-_and_Tau-like"/>
    <property type="match status" value="1"/>
</dbReference>
<evidence type="ECO:0000256" key="2">
    <source>
        <dbReference type="ARBA" id="ARBA00022679"/>
    </source>
</evidence>
<dbReference type="InterPro" id="IPR004045">
    <property type="entry name" value="Glutathione_S-Trfase_N"/>
</dbReference>
<feature type="domain" description="GST C-terminal" evidence="6">
    <location>
        <begin position="87"/>
        <end position="215"/>
    </location>
</feature>
<comment type="catalytic activity">
    <reaction evidence="3">
        <text>RX + glutathione = an S-substituted glutathione + a halide anion + H(+)</text>
        <dbReference type="Rhea" id="RHEA:16437"/>
        <dbReference type="ChEBI" id="CHEBI:15378"/>
        <dbReference type="ChEBI" id="CHEBI:16042"/>
        <dbReference type="ChEBI" id="CHEBI:17792"/>
        <dbReference type="ChEBI" id="CHEBI:57925"/>
        <dbReference type="ChEBI" id="CHEBI:90779"/>
        <dbReference type="EC" id="2.5.1.18"/>
    </reaction>
</comment>
<dbReference type="InterPro" id="IPR040079">
    <property type="entry name" value="Glutathione_S-Trfase"/>
</dbReference>
<evidence type="ECO:0000259" key="6">
    <source>
        <dbReference type="PROSITE" id="PS50405"/>
    </source>
</evidence>
<dbReference type="PANTHER" id="PTHR11260">
    <property type="entry name" value="GLUTATHIONE S-TRANSFERASE, GST, SUPERFAMILY, GST DOMAIN CONTAINING"/>
    <property type="match status" value="1"/>
</dbReference>
<dbReference type="CDD" id="cd03185">
    <property type="entry name" value="GST_C_Tau"/>
    <property type="match status" value="1"/>
</dbReference>
<dbReference type="InterPro" id="IPR036282">
    <property type="entry name" value="Glutathione-S-Trfase_C_sf"/>
</dbReference>
<name>A0A9E8AIW3_9CONI</name>
<dbReference type="Gene3D" id="3.40.30.10">
    <property type="entry name" value="Glutaredoxin"/>
    <property type="match status" value="1"/>
</dbReference>
<keyword evidence="2" id="KW-0808">Transferase</keyword>
<evidence type="ECO:0000256" key="1">
    <source>
        <dbReference type="ARBA" id="ARBA00012452"/>
    </source>
</evidence>
<dbReference type="InterPro" id="IPR036249">
    <property type="entry name" value="Thioredoxin-like_sf"/>
</dbReference>
<evidence type="ECO:0000313" key="7">
    <source>
        <dbReference type="EMBL" id="UZD10839.1"/>
    </source>
</evidence>
<dbReference type="Pfam" id="PF00043">
    <property type="entry name" value="GST_C"/>
    <property type="match status" value="1"/>
</dbReference>
<accession>A0A9E8AIW3</accession>
<dbReference type="SFLD" id="SFLDG00358">
    <property type="entry name" value="Main_(cytGST)"/>
    <property type="match status" value="1"/>
</dbReference>
<proteinExistence type="evidence at transcript level"/>
<evidence type="ECO:0000256" key="4">
    <source>
        <dbReference type="RuleBase" id="RU003494"/>
    </source>
</evidence>
<dbReference type="GO" id="GO:0004364">
    <property type="term" value="F:glutathione transferase activity"/>
    <property type="evidence" value="ECO:0007669"/>
    <property type="project" value="UniProtKB-EC"/>
</dbReference>
<dbReference type="FunFam" id="3.40.30.10:FF:000014">
    <property type="entry name" value="Tau class glutathione S-transferase"/>
    <property type="match status" value="1"/>
</dbReference>
<dbReference type="Pfam" id="PF02798">
    <property type="entry name" value="GST_N"/>
    <property type="match status" value="1"/>
</dbReference>
<dbReference type="GO" id="GO:0006749">
    <property type="term" value="P:glutathione metabolic process"/>
    <property type="evidence" value="ECO:0007669"/>
    <property type="project" value="InterPro"/>
</dbReference>
<dbReference type="InterPro" id="IPR004046">
    <property type="entry name" value="GST_C"/>
</dbReference>
<dbReference type="InterPro" id="IPR045073">
    <property type="entry name" value="Omega/Tau-like"/>
</dbReference>
<comment type="similarity">
    <text evidence="4">Belongs to the GST superfamily.</text>
</comment>
<dbReference type="Gene3D" id="1.20.1050.10">
    <property type="match status" value="1"/>
</dbReference>
<dbReference type="InterPro" id="IPR045074">
    <property type="entry name" value="GST_C_Tau"/>
</dbReference>
<feature type="domain" description="GST N-terminal" evidence="5">
    <location>
        <begin position="2"/>
        <end position="82"/>
    </location>
</feature>
<protein>
    <recommendedName>
        <fullName evidence="1">glutathione transferase</fullName>
        <ecNumber evidence="1">2.5.1.18</ecNumber>
    </recommendedName>
</protein>
<dbReference type="AlphaFoldDB" id="A0A9E8AIW3"/>
<organism evidence="7">
    <name type="scientific">Platycladus orientalis</name>
    <dbReference type="NCBI Taxonomy" id="58046"/>
    <lineage>
        <taxon>Eukaryota</taxon>
        <taxon>Viridiplantae</taxon>
        <taxon>Streptophyta</taxon>
        <taxon>Embryophyta</taxon>
        <taxon>Tracheophyta</taxon>
        <taxon>Spermatophyta</taxon>
        <taxon>Pinopsida</taxon>
        <taxon>Pinidae</taxon>
        <taxon>Conifers II</taxon>
        <taxon>Cupressales</taxon>
        <taxon>Cupressaceae</taxon>
        <taxon>Platycladus</taxon>
    </lineage>
</organism>
<dbReference type="SUPFAM" id="SSF47616">
    <property type="entry name" value="GST C-terminal domain-like"/>
    <property type="match status" value="1"/>
</dbReference>
<dbReference type="SUPFAM" id="SSF52833">
    <property type="entry name" value="Thioredoxin-like"/>
    <property type="match status" value="1"/>
</dbReference>
<dbReference type="CDD" id="cd03058">
    <property type="entry name" value="GST_N_Tau"/>
    <property type="match status" value="1"/>
</dbReference>
<sequence>MERVKLLSSSISAFSMRVLIGLEEKGVNYEYQEENLLTKKSDLLLQMNPVHKKVPVLIHNGKPICESLIILEYIDKAWDSKPLLPSKPYDRAIARFWADFADKKFFDSGVRIVRSKDEVQEAATRDMLESLQSLEGAMKEMSAEGSLPFFGGNDFGFLDIALISYASWFHAYETIGKFKIPFESEYPLLDAWVKRCMQRDSVKKALSPPDLVLEFALEIRKTTMVD</sequence>
<dbReference type="SFLD" id="SFLDS00019">
    <property type="entry name" value="Glutathione_Transferase_(cytos"/>
    <property type="match status" value="1"/>
</dbReference>
<dbReference type="GO" id="GO:0005737">
    <property type="term" value="C:cytoplasm"/>
    <property type="evidence" value="ECO:0007669"/>
    <property type="project" value="TreeGrafter"/>
</dbReference>